<comment type="similarity">
    <text evidence="2">Belongs to the RNase H family.</text>
</comment>
<dbReference type="FunFam" id="3.40.970.10:FF:000001">
    <property type="entry name" value="Ribonuclease H1"/>
    <property type="match status" value="1"/>
</dbReference>
<keyword evidence="5" id="KW-0479">Metal-binding</keyword>
<dbReference type="InterPro" id="IPR002156">
    <property type="entry name" value="RNaseH_domain"/>
</dbReference>
<comment type="cofactor">
    <cofactor evidence="1">
        <name>Mg(2+)</name>
        <dbReference type="ChEBI" id="CHEBI:18420"/>
    </cofactor>
</comment>
<evidence type="ECO:0000256" key="4">
    <source>
        <dbReference type="ARBA" id="ARBA00022722"/>
    </source>
</evidence>
<evidence type="ECO:0000256" key="2">
    <source>
        <dbReference type="ARBA" id="ARBA00005300"/>
    </source>
</evidence>
<gene>
    <name evidence="11" type="ORF">KFL_000530290</name>
</gene>
<accession>A0A1Y1HRH7</accession>
<dbReference type="GO" id="GO:0004523">
    <property type="term" value="F:RNA-DNA hybrid ribonuclease activity"/>
    <property type="evidence" value="ECO:0007669"/>
    <property type="project" value="UniProtKB-EC"/>
</dbReference>
<keyword evidence="8" id="KW-0460">Magnesium</keyword>
<dbReference type="Pfam" id="PF01693">
    <property type="entry name" value="Cauli_VI"/>
    <property type="match status" value="1"/>
</dbReference>
<dbReference type="GO" id="GO:0046872">
    <property type="term" value="F:metal ion binding"/>
    <property type="evidence" value="ECO:0007669"/>
    <property type="project" value="UniProtKB-KW"/>
</dbReference>
<proteinExistence type="inferred from homology"/>
<dbReference type="GO" id="GO:0003676">
    <property type="term" value="F:nucleic acid binding"/>
    <property type="evidence" value="ECO:0007669"/>
    <property type="project" value="InterPro"/>
</dbReference>
<name>A0A1Y1HRH7_KLENI</name>
<organism evidence="11 12">
    <name type="scientific">Klebsormidium nitens</name>
    <name type="common">Green alga</name>
    <name type="synonym">Ulothrix nitens</name>
    <dbReference type="NCBI Taxonomy" id="105231"/>
    <lineage>
        <taxon>Eukaryota</taxon>
        <taxon>Viridiplantae</taxon>
        <taxon>Streptophyta</taxon>
        <taxon>Klebsormidiophyceae</taxon>
        <taxon>Klebsormidiales</taxon>
        <taxon>Klebsormidiaceae</taxon>
        <taxon>Klebsormidium</taxon>
    </lineage>
</organism>
<dbReference type="AlphaFoldDB" id="A0A1Y1HRH7"/>
<sequence length="402" mass="42977">MAKGKRRFYAVRRGYQPGIYKSWEECSVQVLGFPSADHKSFSTESEARAYLHASDVTALHTSEHGISLQDNDVCTEVSQVLQVVDSSQQRSPLEDPTCQPAKKRAVGLYNHQPVGGSDGMLKESPAGTESTDTRLETLNNVDVVSNSASPNFQSNNLVESSQNLEQRLGGEDGDAVRSNLASGTADAGVAGPSVLINAAALQRRAKTISEEPVYVLEFDGASKGNPGPAGAGAVLRKPDGTIEEELVEYVGPKATNNAAEYRGLIIGLEAARARGIRRLHVKGDSKLVVCQMLGRWKVQNVDMIALHKEAKSVAASFEEFKIEHMLREFNSTADKLANIAVLRAPNGRPDLLPAGTEGQVEPGGDDPAGGLAFVDSLQTSYASQFNASTTDPTRPAIKSCEV</sequence>
<dbReference type="InterPro" id="IPR037056">
    <property type="entry name" value="RNase_H1_N_sf"/>
</dbReference>
<feature type="domain" description="RNase H type-1" evidence="10">
    <location>
        <begin position="210"/>
        <end position="342"/>
    </location>
</feature>
<dbReference type="OMA" id="PQTACKE"/>
<protein>
    <recommendedName>
        <fullName evidence="3">ribonuclease H</fullName>
        <ecNumber evidence="3">3.1.26.4</ecNumber>
    </recommendedName>
</protein>
<reference evidence="11 12" key="1">
    <citation type="journal article" date="2014" name="Nat. Commun.">
        <title>Klebsormidium flaccidum genome reveals primary factors for plant terrestrial adaptation.</title>
        <authorList>
            <person name="Hori K."/>
            <person name="Maruyama F."/>
            <person name="Fujisawa T."/>
            <person name="Togashi T."/>
            <person name="Yamamoto N."/>
            <person name="Seo M."/>
            <person name="Sato S."/>
            <person name="Yamada T."/>
            <person name="Mori H."/>
            <person name="Tajima N."/>
            <person name="Moriyama T."/>
            <person name="Ikeuchi M."/>
            <person name="Watanabe M."/>
            <person name="Wada H."/>
            <person name="Kobayashi K."/>
            <person name="Saito M."/>
            <person name="Masuda T."/>
            <person name="Sasaki-Sekimoto Y."/>
            <person name="Mashiguchi K."/>
            <person name="Awai K."/>
            <person name="Shimojima M."/>
            <person name="Masuda S."/>
            <person name="Iwai M."/>
            <person name="Nobusawa T."/>
            <person name="Narise T."/>
            <person name="Kondo S."/>
            <person name="Saito H."/>
            <person name="Sato R."/>
            <person name="Murakawa M."/>
            <person name="Ihara Y."/>
            <person name="Oshima-Yamada Y."/>
            <person name="Ohtaka K."/>
            <person name="Satoh M."/>
            <person name="Sonobe K."/>
            <person name="Ishii M."/>
            <person name="Ohtani R."/>
            <person name="Kanamori-Sato M."/>
            <person name="Honoki R."/>
            <person name="Miyazaki D."/>
            <person name="Mochizuki H."/>
            <person name="Umetsu J."/>
            <person name="Higashi K."/>
            <person name="Shibata D."/>
            <person name="Kamiya Y."/>
            <person name="Sato N."/>
            <person name="Nakamura Y."/>
            <person name="Tabata S."/>
            <person name="Ida S."/>
            <person name="Kurokawa K."/>
            <person name="Ohta H."/>
        </authorList>
    </citation>
    <scope>NUCLEOTIDE SEQUENCE [LARGE SCALE GENOMIC DNA]</scope>
    <source>
        <strain evidence="11 12">NIES-2285</strain>
    </source>
</reference>
<dbReference type="InterPro" id="IPR012337">
    <property type="entry name" value="RNaseH-like_sf"/>
</dbReference>
<evidence type="ECO:0000256" key="6">
    <source>
        <dbReference type="ARBA" id="ARBA00022759"/>
    </source>
</evidence>
<evidence type="ECO:0000256" key="9">
    <source>
        <dbReference type="SAM" id="MobiDB-lite"/>
    </source>
</evidence>
<keyword evidence="4" id="KW-0540">Nuclease</keyword>
<evidence type="ECO:0000256" key="7">
    <source>
        <dbReference type="ARBA" id="ARBA00022801"/>
    </source>
</evidence>
<dbReference type="EMBL" id="DF237002">
    <property type="protein sequence ID" value="GAQ80402.1"/>
    <property type="molecule type" value="Genomic_DNA"/>
</dbReference>
<dbReference type="Proteomes" id="UP000054558">
    <property type="component" value="Unassembled WGS sequence"/>
</dbReference>
<evidence type="ECO:0000313" key="11">
    <source>
        <dbReference type="EMBL" id="GAQ80402.1"/>
    </source>
</evidence>
<keyword evidence="12" id="KW-1185">Reference proteome</keyword>
<dbReference type="SUPFAM" id="SSF53098">
    <property type="entry name" value="Ribonuclease H-like"/>
    <property type="match status" value="1"/>
</dbReference>
<evidence type="ECO:0000256" key="3">
    <source>
        <dbReference type="ARBA" id="ARBA00012180"/>
    </source>
</evidence>
<keyword evidence="6" id="KW-0255">Endonuclease</keyword>
<evidence type="ECO:0000256" key="8">
    <source>
        <dbReference type="ARBA" id="ARBA00022842"/>
    </source>
</evidence>
<dbReference type="Gene3D" id="3.40.970.10">
    <property type="entry name" value="Ribonuclease H1, N-terminal domain"/>
    <property type="match status" value="1"/>
</dbReference>
<dbReference type="PANTHER" id="PTHR46387:SF2">
    <property type="entry name" value="RIBONUCLEASE HI"/>
    <property type="match status" value="1"/>
</dbReference>
<evidence type="ECO:0000256" key="1">
    <source>
        <dbReference type="ARBA" id="ARBA00001946"/>
    </source>
</evidence>
<dbReference type="Pfam" id="PF13456">
    <property type="entry name" value="RVT_3"/>
    <property type="match status" value="1"/>
</dbReference>
<dbReference type="OrthoDB" id="2016287at2759"/>
<dbReference type="InterPro" id="IPR009027">
    <property type="entry name" value="Ribosomal_bL9/RNase_H1_N"/>
</dbReference>
<feature type="region of interest" description="Disordered" evidence="9">
    <location>
        <begin position="113"/>
        <end position="132"/>
    </location>
</feature>
<dbReference type="EC" id="3.1.26.4" evidence="3"/>
<dbReference type="Gene3D" id="3.30.420.10">
    <property type="entry name" value="Ribonuclease H-like superfamily/Ribonuclease H"/>
    <property type="match status" value="1"/>
</dbReference>
<dbReference type="InterPro" id="IPR011320">
    <property type="entry name" value="RNase_H1_N"/>
</dbReference>
<keyword evidence="7" id="KW-0378">Hydrolase</keyword>
<dbReference type="InterPro" id="IPR036397">
    <property type="entry name" value="RNaseH_sf"/>
</dbReference>
<evidence type="ECO:0000313" key="12">
    <source>
        <dbReference type="Proteomes" id="UP000054558"/>
    </source>
</evidence>
<dbReference type="FunFam" id="3.30.420.10:FF:000076">
    <property type="entry name" value="RBR-type E3 ubiquitin transferase"/>
    <property type="match status" value="1"/>
</dbReference>
<dbReference type="PROSITE" id="PS50879">
    <property type="entry name" value="RNASE_H_1"/>
    <property type="match status" value="1"/>
</dbReference>
<dbReference type="PANTHER" id="PTHR46387">
    <property type="entry name" value="POLYNUCLEOTIDYL TRANSFERASE, RIBONUCLEASE H-LIKE SUPERFAMILY PROTEIN"/>
    <property type="match status" value="1"/>
</dbReference>
<dbReference type="STRING" id="105231.A0A1Y1HRH7"/>
<evidence type="ECO:0000259" key="10">
    <source>
        <dbReference type="PROSITE" id="PS50879"/>
    </source>
</evidence>
<evidence type="ECO:0000256" key="5">
    <source>
        <dbReference type="ARBA" id="ARBA00022723"/>
    </source>
</evidence>
<dbReference type="SUPFAM" id="SSF55658">
    <property type="entry name" value="L9 N-domain-like"/>
    <property type="match status" value="1"/>
</dbReference>
<dbReference type="CDD" id="cd09279">
    <property type="entry name" value="RNase_HI_like"/>
    <property type="match status" value="1"/>
</dbReference>